<accession>A0A7J9MSN4</accession>
<feature type="region of interest" description="Disordered" evidence="1">
    <location>
        <begin position="238"/>
        <end position="258"/>
    </location>
</feature>
<evidence type="ECO:0000313" key="2">
    <source>
        <dbReference type="EMBL" id="MBA0874072.1"/>
    </source>
</evidence>
<evidence type="ECO:0000256" key="1">
    <source>
        <dbReference type="SAM" id="MobiDB-lite"/>
    </source>
</evidence>
<keyword evidence="3" id="KW-1185">Reference proteome</keyword>
<gene>
    <name evidence="2" type="ORF">Goshw_011132</name>
</gene>
<dbReference type="OrthoDB" id="10432164at2759"/>
<dbReference type="EMBL" id="JABFAF010000013">
    <property type="protein sequence ID" value="MBA0874072.1"/>
    <property type="molecule type" value="Genomic_DNA"/>
</dbReference>
<feature type="non-terminal residue" evidence="2">
    <location>
        <position position="276"/>
    </location>
</feature>
<dbReference type="Proteomes" id="UP000593576">
    <property type="component" value="Unassembled WGS sequence"/>
</dbReference>
<dbReference type="AlphaFoldDB" id="A0A7J9MSN4"/>
<reference evidence="2 3" key="1">
    <citation type="journal article" date="2019" name="Genome Biol. Evol.">
        <title>Insights into the evolution of the New World diploid cottons (Gossypium, subgenus Houzingenia) based on genome sequencing.</title>
        <authorList>
            <person name="Grover C.E."/>
            <person name="Arick M.A. 2nd"/>
            <person name="Thrash A."/>
            <person name="Conover J.L."/>
            <person name="Sanders W.S."/>
            <person name="Peterson D.G."/>
            <person name="Frelichowski J.E."/>
            <person name="Scheffler J.A."/>
            <person name="Scheffler B.E."/>
            <person name="Wendel J.F."/>
        </authorList>
    </citation>
    <scope>NUCLEOTIDE SEQUENCE [LARGE SCALE GENOMIC DNA]</scope>
    <source>
        <strain evidence="2">1</strain>
        <tissue evidence="2">Leaf</tissue>
    </source>
</reference>
<feature type="region of interest" description="Disordered" evidence="1">
    <location>
        <begin position="15"/>
        <end position="62"/>
    </location>
</feature>
<protein>
    <submittedName>
        <fullName evidence="2">Uncharacterized protein</fullName>
    </submittedName>
</protein>
<comment type="caution">
    <text evidence="2">The sequence shown here is derived from an EMBL/GenBank/DDBJ whole genome shotgun (WGS) entry which is preliminary data.</text>
</comment>
<evidence type="ECO:0000313" key="3">
    <source>
        <dbReference type="Proteomes" id="UP000593576"/>
    </source>
</evidence>
<feature type="compositionally biased region" description="Basic residues" evidence="1">
    <location>
        <begin position="52"/>
        <end position="62"/>
    </location>
</feature>
<organism evidence="2 3">
    <name type="scientific">Gossypium schwendimanii</name>
    <name type="common">Cotton</name>
    <dbReference type="NCBI Taxonomy" id="34291"/>
    <lineage>
        <taxon>Eukaryota</taxon>
        <taxon>Viridiplantae</taxon>
        <taxon>Streptophyta</taxon>
        <taxon>Embryophyta</taxon>
        <taxon>Tracheophyta</taxon>
        <taxon>Spermatophyta</taxon>
        <taxon>Magnoliopsida</taxon>
        <taxon>eudicotyledons</taxon>
        <taxon>Gunneridae</taxon>
        <taxon>Pentapetalae</taxon>
        <taxon>rosids</taxon>
        <taxon>malvids</taxon>
        <taxon>Malvales</taxon>
        <taxon>Malvaceae</taxon>
        <taxon>Malvoideae</taxon>
        <taxon>Gossypium</taxon>
    </lineage>
</organism>
<feature type="region of interest" description="Disordered" evidence="1">
    <location>
        <begin position="134"/>
        <end position="166"/>
    </location>
</feature>
<feature type="region of interest" description="Disordered" evidence="1">
    <location>
        <begin position="184"/>
        <end position="210"/>
    </location>
</feature>
<sequence>MTVVKSVVKLGLGKDKLGSSKSEEKSVCEMDHKEDIVDGNGNDDNGGNGKPRVGKKKPKRKRDKLKCFLCEGPHMLKKCLKKSMFKEKLVVKALVLGLSARGVEAKEVENEKKPVECFLCHGSHRLRKCPRKSVIKGNDGADKEPKKLGSSKEKVEAKSSKRSKKKRVKCFLCRGPHELRNCPKQAGVKRKVTSELGESSEGLPPKKEMSLSSDLKKKIAMKLVKLGPMRLELNETSELAKSSTRLPPMGKLDGASDFKEKEVIHAGQLTRVNATS</sequence>
<feature type="compositionally biased region" description="Basic and acidic residues" evidence="1">
    <location>
        <begin position="139"/>
        <end position="159"/>
    </location>
</feature>
<name>A0A7J9MSN4_GOSSC</name>
<feature type="compositionally biased region" description="Basic and acidic residues" evidence="1">
    <location>
        <begin position="15"/>
        <end position="36"/>
    </location>
</feature>
<proteinExistence type="predicted"/>